<comment type="caution">
    <text evidence="2">The sequence shown here is derived from an EMBL/GenBank/DDBJ whole genome shotgun (WGS) entry which is preliminary data.</text>
</comment>
<evidence type="ECO:0000313" key="2">
    <source>
        <dbReference type="EMBL" id="KAF6395416.1"/>
    </source>
</evidence>
<sequence>MADTHLDFLLCIVSYLAPNCASLSLDTGQDFLVHHLPDFEPRNLGLRPLPLTKAPDPLTSQRISLDPKGRTVSAKALKKGKALRPHPLRSEPGEDAAQALGACWPPCRHTRFCFKHRAGRRSDLCRSFRAAKPDQHLKETVLNTEGRYLDNA</sequence>
<dbReference type="EMBL" id="JACASE010000018">
    <property type="protein sequence ID" value="KAF6395416.1"/>
    <property type="molecule type" value="Genomic_DNA"/>
</dbReference>
<name>A0A7J8BAD5_ROUAE</name>
<proteinExistence type="predicted"/>
<feature type="compositionally biased region" description="Basic residues" evidence="1">
    <location>
        <begin position="76"/>
        <end position="87"/>
    </location>
</feature>
<protein>
    <submittedName>
        <fullName evidence="2">Uncharacterized protein</fullName>
    </submittedName>
</protein>
<keyword evidence="3" id="KW-1185">Reference proteome</keyword>
<evidence type="ECO:0000313" key="3">
    <source>
        <dbReference type="Proteomes" id="UP000593571"/>
    </source>
</evidence>
<reference evidence="2 3" key="1">
    <citation type="journal article" date="2020" name="Nature">
        <title>Six reference-quality genomes reveal evolution of bat adaptations.</title>
        <authorList>
            <person name="Jebb D."/>
            <person name="Huang Z."/>
            <person name="Pippel M."/>
            <person name="Hughes G.M."/>
            <person name="Lavrichenko K."/>
            <person name="Devanna P."/>
            <person name="Winkler S."/>
            <person name="Jermiin L.S."/>
            <person name="Skirmuntt E.C."/>
            <person name="Katzourakis A."/>
            <person name="Burkitt-Gray L."/>
            <person name="Ray D.A."/>
            <person name="Sullivan K.A.M."/>
            <person name="Roscito J.G."/>
            <person name="Kirilenko B.M."/>
            <person name="Davalos L.M."/>
            <person name="Corthals A.P."/>
            <person name="Power M.L."/>
            <person name="Jones G."/>
            <person name="Ransome R.D."/>
            <person name="Dechmann D.K.N."/>
            <person name="Locatelli A.G."/>
            <person name="Puechmaille S.J."/>
            <person name="Fedrigo O."/>
            <person name="Jarvis E.D."/>
            <person name="Hiller M."/>
            <person name="Vernes S.C."/>
            <person name="Myers E.W."/>
            <person name="Teeling E.C."/>
        </authorList>
    </citation>
    <scope>NUCLEOTIDE SEQUENCE [LARGE SCALE GENOMIC DNA]</scope>
    <source>
        <strain evidence="2">MRouAeg1</strain>
        <tissue evidence="2">Muscle</tissue>
    </source>
</reference>
<feature type="region of interest" description="Disordered" evidence="1">
    <location>
        <begin position="69"/>
        <end position="93"/>
    </location>
</feature>
<evidence type="ECO:0000256" key="1">
    <source>
        <dbReference type="SAM" id="MobiDB-lite"/>
    </source>
</evidence>
<accession>A0A7J8BAD5</accession>
<organism evidence="2 3">
    <name type="scientific">Rousettus aegyptiacus</name>
    <name type="common">Egyptian fruit bat</name>
    <name type="synonym">Pteropus aegyptiacus</name>
    <dbReference type="NCBI Taxonomy" id="9407"/>
    <lineage>
        <taxon>Eukaryota</taxon>
        <taxon>Metazoa</taxon>
        <taxon>Chordata</taxon>
        <taxon>Craniata</taxon>
        <taxon>Vertebrata</taxon>
        <taxon>Euteleostomi</taxon>
        <taxon>Mammalia</taxon>
        <taxon>Eutheria</taxon>
        <taxon>Laurasiatheria</taxon>
        <taxon>Chiroptera</taxon>
        <taxon>Yinpterochiroptera</taxon>
        <taxon>Pteropodoidea</taxon>
        <taxon>Pteropodidae</taxon>
        <taxon>Rousettinae</taxon>
        <taxon>Rousettus</taxon>
    </lineage>
</organism>
<dbReference type="Proteomes" id="UP000593571">
    <property type="component" value="Unassembled WGS sequence"/>
</dbReference>
<gene>
    <name evidence="2" type="ORF">HJG63_009972</name>
</gene>
<dbReference type="AlphaFoldDB" id="A0A7J8BAD5"/>